<organism evidence="1 2">
    <name type="scientific">Dermacentor silvarum</name>
    <name type="common">Tick</name>
    <dbReference type="NCBI Taxonomy" id="543639"/>
    <lineage>
        <taxon>Eukaryota</taxon>
        <taxon>Metazoa</taxon>
        <taxon>Ecdysozoa</taxon>
        <taxon>Arthropoda</taxon>
        <taxon>Chelicerata</taxon>
        <taxon>Arachnida</taxon>
        <taxon>Acari</taxon>
        <taxon>Parasitiformes</taxon>
        <taxon>Ixodida</taxon>
        <taxon>Ixodoidea</taxon>
        <taxon>Ixodidae</taxon>
        <taxon>Rhipicephalinae</taxon>
        <taxon>Dermacentor</taxon>
    </lineage>
</organism>
<reference evidence="1" key="1">
    <citation type="submission" date="2020-05" db="EMBL/GenBank/DDBJ databases">
        <title>Large-scale comparative analyses of tick genomes elucidate their genetic diversity and vector capacities.</title>
        <authorList>
            <person name="Jia N."/>
            <person name="Wang J."/>
            <person name="Shi W."/>
            <person name="Du L."/>
            <person name="Sun Y."/>
            <person name="Zhan W."/>
            <person name="Jiang J."/>
            <person name="Wang Q."/>
            <person name="Zhang B."/>
            <person name="Ji P."/>
            <person name="Sakyi L.B."/>
            <person name="Cui X."/>
            <person name="Yuan T."/>
            <person name="Jiang B."/>
            <person name="Yang W."/>
            <person name="Lam T.T.-Y."/>
            <person name="Chang Q."/>
            <person name="Ding S."/>
            <person name="Wang X."/>
            <person name="Zhu J."/>
            <person name="Ruan X."/>
            <person name="Zhao L."/>
            <person name="Wei J."/>
            <person name="Que T."/>
            <person name="Du C."/>
            <person name="Cheng J."/>
            <person name="Dai P."/>
            <person name="Han X."/>
            <person name="Huang E."/>
            <person name="Gao Y."/>
            <person name="Liu J."/>
            <person name="Shao H."/>
            <person name="Ye R."/>
            <person name="Li L."/>
            <person name="Wei W."/>
            <person name="Wang X."/>
            <person name="Wang C."/>
            <person name="Yang T."/>
            <person name="Huo Q."/>
            <person name="Li W."/>
            <person name="Guo W."/>
            <person name="Chen H."/>
            <person name="Zhou L."/>
            <person name="Ni X."/>
            <person name="Tian J."/>
            <person name="Zhou Y."/>
            <person name="Sheng Y."/>
            <person name="Liu T."/>
            <person name="Pan Y."/>
            <person name="Xia L."/>
            <person name="Li J."/>
            <person name="Zhao F."/>
            <person name="Cao W."/>
        </authorList>
    </citation>
    <scope>NUCLEOTIDE SEQUENCE</scope>
    <source>
        <strain evidence="1">Dsil-2018</strain>
    </source>
</reference>
<protein>
    <submittedName>
        <fullName evidence="1">Uncharacterized protein</fullName>
    </submittedName>
</protein>
<evidence type="ECO:0000313" key="1">
    <source>
        <dbReference type="EMBL" id="KAH7966301.1"/>
    </source>
</evidence>
<comment type="caution">
    <text evidence="1">The sequence shown here is derived from an EMBL/GenBank/DDBJ whole genome shotgun (WGS) entry which is preliminary data.</text>
</comment>
<accession>A0ACB8DEH7</accession>
<evidence type="ECO:0000313" key="2">
    <source>
        <dbReference type="Proteomes" id="UP000821865"/>
    </source>
</evidence>
<sequence>MNHKDKLIVADDFNAPHSHWGYVRDSPKGTRLVQVADKFDLKLETLPLAPTRLGNSVSSDTYPDLTFTKNIEAASWKNLDETLGSDHYIVSLSTSSPKIRRQLGTANITDWEKLRESISLQKGR</sequence>
<dbReference type="Proteomes" id="UP000821865">
    <property type="component" value="Chromosome 2"/>
</dbReference>
<dbReference type="EMBL" id="CM023471">
    <property type="protein sequence ID" value="KAH7966301.1"/>
    <property type="molecule type" value="Genomic_DNA"/>
</dbReference>
<keyword evidence="2" id="KW-1185">Reference proteome</keyword>
<proteinExistence type="predicted"/>
<name>A0ACB8DEH7_DERSI</name>
<gene>
    <name evidence="1" type="ORF">HPB49_015133</name>
</gene>